<keyword evidence="5 7" id="KW-0472">Membrane</keyword>
<dbReference type="PROSITE" id="PS50850">
    <property type="entry name" value="MFS"/>
    <property type="match status" value="1"/>
</dbReference>
<feature type="compositionally biased region" description="Low complexity" evidence="6">
    <location>
        <begin position="440"/>
        <end position="449"/>
    </location>
</feature>
<evidence type="ECO:0000256" key="4">
    <source>
        <dbReference type="ARBA" id="ARBA00022989"/>
    </source>
</evidence>
<feature type="transmembrane region" description="Helical" evidence="7">
    <location>
        <begin position="166"/>
        <end position="185"/>
    </location>
</feature>
<accession>A0AAD1UKW1</accession>
<evidence type="ECO:0000256" key="6">
    <source>
        <dbReference type="SAM" id="MobiDB-lite"/>
    </source>
</evidence>
<dbReference type="PANTHER" id="PTHR23506">
    <property type="entry name" value="GH10249P"/>
    <property type="match status" value="1"/>
</dbReference>
<keyword evidence="2" id="KW-0813">Transport</keyword>
<feature type="transmembrane region" description="Helical" evidence="7">
    <location>
        <begin position="39"/>
        <end position="60"/>
    </location>
</feature>
<organism evidence="9 10">
    <name type="scientific">Euplotes crassus</name>
    <dbReference type="NCBI Taxonomy" id="5936"/>
    <lineage>
        <taxon>Eukaryota</taxon>
        <taxon>Sar</taxon>
        <taxon>Alveolata</taxon>
        <taxon>Ciliophora</taxon>
        <taxon>Intramacronucleata</taxon>
        <taxon>Spirotrichea</taxon>
        <taxon>Hypotrichia</taxon>
        <taxon>Euplotida</taxon>
        <taxon>Euplotidae</taxon>
        <taxon>Moneuplotes</taxon>
    </lineage>
</organism>
<dbReference type="Proteomes" id="UP001295684">
    <property type="component" value="Unassembled WGS sequence"/>
</dbReference>
<evidence type="ECO:0000256" key="1">
    <source>
        <dbReference type="ARBA" id="ARBA00004141"/>
    </source>
</evidence>
<feature type="transmembrane region" description="Helical" evidence="7">
    <location>
        <begin position="365"/>
        <end position="384"/>
    </location>
</feature>
<feature type="transmembrane region" description="Helical" evidence="7">
    <location>
        <begin position="318"/>
        <end position="344"/>
    </location>
</feature>
<evidence type="ECO:0000313" key="9">
    <source>
        <dbReference type="EMBL" id="CAI2367159.1"/>
    </source>
</evidence>
<dbReference type="GO" id="GO:0016020">
    <property type="term" value="C:membrane"/>
    <property type="evidence" value="ECO:0007669"/>
    <property type="project" value="UniProtKB-SubCell"/>
</dbReference>
<feature type="transmembrane region" description="Helical" evidence="7">
    <location>
        <begin position="390"/>
        <end position="415"/>
    </location>
</feature>
<dbReference type="InterPro" id="IPR020846">
    <property type="entry name" value="MFS_dom"/>
</dbReference>
<feature type="domain" description="Major facilitator superfamily (MFS) profile" evidence="8">
    <location>
        <begin position="5"/>
        <end position="420"/>
    </location>
</feature>
<dbReference type="InterPro" id="IPR050930">
    <property type="entry name" value="MFS_Vesicular_Transporter"/>
</dbReference>
<dbReference type="InterPro" id="IPR036259">
    <property type="entry name" value="MFS_trans_sf"/>
</dbReference>
<gene>
    <name evidence="9" type="ORF">ECRASSUSDP1_LOCUS8436</name>
</gene>
<feature type="region of interest" description="Disordered" evidence="6">
    <location>
        <begin position="438"/>
        <end position="466"/>
    </location>
</feature>
<evidence type="ECO:0000313" key="10">
    <source>
        <dbReference type="Proteomes" id="UP001295684"/>
    </source>
</evidence>
<evidence type="ECO:0000256" key="3">
    <source>
        <dbReference type="ARBA" id="ARBA00022692"/>
    </source>
</evidence>
<dbReference type="EMBL" id="CAMPGE010008254">
    <property type="protein sequence ID" value="CAI2367159.1"/>
    <property type="molecule type" value="Genomic_DNA"/>
</dbReference>
<keyword evidence="10" id="KW-1185">Reference proteome</keyword>
<feature type="transmembrane region" description="Helical" evidence="7">
    <location>
        <begin position="260"/>
        <end position="281"/>
    </location>
</feature>
<dbReference type="GO" id="GO:0022857">
    <property type="term" value="F:transmembrane transporter activity"/>
    <property type="evidence" value="ECO:0007669"/>
    <property type="project" value="InterPro"/>
</dbReference>
<dbReference type="Gene3D" id="1.20.1250.20">
    <property type="entry name" value="MFS general substrate transporter like domains"/>
    <property type="match status" value="1"/>
</dbReference>
<dbReference type="AlphaFoldDB" id="A0AAD1UKW1"/>
<feature type="transmembrane region" description="Helical" evidence="7">
    <location>
        <begin position="226"/>
        <end position="245"/>
    </location>
</feature>
<protein>
    <recommendedName>
        <fullName evidence="8">Major facilitator superfamily (MFS) profile domain-containing protein</fullName>
    </recommendedName>
</protein>
<dbReference type="Pfam" id="PF07690">
    <property type="entry name" value="MFS_1"/>
    <property type="match status" value="1"/>
</dbReference>
<feature type="transmembrane region" description="Helical" evidence="7">
    <location>
        <begin position="98"/>
        <end position="124"/>
    </location>
</feature>
<name>A0AAD1UKW1_EUPCR</name>
<feature type="compositionally biased region" description="Polar residues" evidence="6">
    <location>
        <begin position="456"/>
        <end position="466"/>
    </location>
</feature>
<dbReference type="InterPro" id="IPR011701">
    <property type="entry name" value="MFS"/>
</dbReference>
<sequence length="466" mass="51215">MNIYQYLLLSSSVFTTSICYMLFVAFLPLEFSRFGISEVTFGFIFAMHPASAMFASLVVGKFMSSLGRKLTLAIGCCTSGLCMLLFSLASYLESATMIVALCIFSRAASGLTVSMVYTTSYAIISVCYGEQKQKYFSYFEAIQGIGSAVGPAVGGMLYAFFGFSTIFEILGGILIFLSPVMYFSLPSSVENEEETLLQADQPHSDHDPIQTSTPKVGYLLLIKSKVFTLSAISVALNLFSFAHYLPVMSLELKKMSVSDFGISLFFCVSSLGYLFSSLVVVPNFIAKLNQKKCIAFAIMMFGFTQFLVGPVFPIPQSVVFMVIGQFCVGFFSLILMVSPVTVMIEDSEKKFPTQKSYVTDLSSGVFIFMLNLGETIGPIFGSYMSSRLGFHTVCTMVAILLIVYSLAYTLMCIYFSSKTDILPIKSDNLSCEELFASQNPKKPSSLSKISPKHTRNSFNPPKKSNS</sequence>
<comment type="subcellular location">
    <subcellularLocation>
        <location evidence="1">Membrane</location>
        <topology evidence="1">Multi-pass membrane protein</topology>
    </subcellularLocation>
</comment>
<feature type="transmembrane region" description="Helical" evidence="7">
    <location>
        <begin position="72"/>
        <end position="92"/>
    </location>
</feature>
<keyword evidence="4 7" id="KW-1133">Transmembrane helix</keyword>
<comment type="caution">
    <text evidence="9">The sequence shown here is derived from an EMBL/GenBank/DDBJ whole genome shotgun (WGS) entry which is preliminary data.</text>
</comment>
<feature type="transmembrane region" description="Helical" evidence="7">
    <location>
        <begin position="7"/>
        <end position="27"/>
    </location>
</feature>
<evidence type="ECO:0000256" key="2">
    <source>
        <dbReference type="ARBA" id="ARBA00022448"/>
    </source>
</evidence>
<proteinExistence type="predicted"/>
<evidence type="ECO:0000256" key="5">
    <source>
        <dbReference type="ARBA" id="ARBA00023136"/>
    </source>
</evidence>
<dbReference type="SUPFAM" id="SSF103473">
    <property type="entry name" value="MFS general substrate transporter"/>
    <property type="match status" value="1"/>
</dbReference>
<feature type="transmembrane region" description="Helical" evidence="7">
    <location>
        <begin position="293"/>
        <end position="312"/>
    </location>
</feature>
<keyword evidence="3 7" id="KW-0812">Transmembrane</keyword>
<dbReference type="PANTHER" id="PTHR23506:SF26">
    <property type="entry name" value="MFS-TYPE TRANSPORTER SLC18B1"/>
    <property type="match status" value="1"/>
</dbReference>
<evidence type="ECO:0000259" key="8">
    <source>
        <dbReference type="PROSITE" id="PS50850"/>
    </source>
</evidence>
<evidence type="ECO:0000256" key="7">
    <source>
        <dbReference type="SAM" id="Phobius"/>
    </source>
</evidence>
<reference evidence="9" key="1">
    <citation type="submission" date="2023-07" db="EMBL/GenBank/DDBJ databases">
        <authorList>
            <consortium name="AG Swart"/>
            <person name="Singh M."/>
            <person name="Singh A."/>
            <person name="Seah K."/>
            <person name="Emmerich C."/>
        </authorList>
    </citation>
    <scope>NUCLEOTIDE SEQUENCE</scope>
    <source>
        <strain evidence="9">DP1</strain>
    </source>
</reference>
<feature type="transmembrane region" description="Helical" evidence="7">
    <location>
        <begin position="136"/>
        <end position="160"/>
    </location>
</feature>